<gene>
    <name evidence="1" type="primary">40</name>
    <name evidence="1" type="ORF">SEA_PUPPER_40</name>
</gene>
<dbReference type="EMBL" id="MK977695">
    <property type="protein sequence ID" value="QDF18527.1"/>
    <property type="molecule type" value="Genomic_DNA"/>
</dbReference>
<sequence>MSQAKQRCDRCQRMRKSYDLHPVFENGRHLLACNATSGCRNVRRTMRRVARDVSWDLCGTSSPKDPSLYCIKLALAPGYGHDGPHADIYGRTWPWAPTPTKETSVSTTKTLGRVDLAYTNPDGGPRKAADAVGARLQKALEERFGGEVVPANLDGLCVTVVFEKDVSDGQTLFSLEVG</sequence>
<reference evidence="1 2" key="1">
    <citation type="submission" date="2019-05" db="EMBL/GenBank/DDBJ databases">
        <authorList>
            <person name="Pope W.H."/>
            <person name="Garlena R.A."/>
            <person name="Russell D.A."/>
            <person name="Jacobs-Sera D."/>
            <person name="Hatfull G.F."/>
        </authorList>
    </citation>
    <scope>NUCLEOTIDE SEQUENCE [LARGE SCALE GENOMIC DNA]</scope>
</reference>
<name>A0A4Y6EKF6_9CAUD</name>
<evidence type="ECO:0000313" key="2">
    <source>
        <dbReference type="Proteomes" id="UP000318375"/>
    </source>
</evidence>
<keyword evidence="2" id="KW-1185">Reference proteome</keyword>
<dbReference type="GeneID" id="64766058"/>
<organism evidence="1 2">
    <name type="scientific">Gordonia phage Pupper</name>
    <dbReference type="NCBI Taxonomy" id="2571249"/>
    <lineage>
        <taxon>Viruses</taxon>
        <taxon>Duplodnaviria</taxon>
        <taxon>Heunggongvirae</taxon>
        <taxon>Uroviricota</taxon>
        <taxon>Caudoviricetes</taxon>
        <taxon>Puppervirus</taxon>
        <taxon>Puppervirus Pupper</taxon>
    </lineage>
</organism>
<dbReference type="Proteomes" id="UP000318375">
    <property type="component" value="Segment"/>
</dbReference>
<proteinExistence type="predicted"/>
<evidence type="ECO:0000313" key="1">
    <source>
        <dbReference type="EMBL" id="QDF18527.1"/>
    </source>
</evidence>
<dbReference type="RefSeq" id="YP_010058829.1">
    <property type="nucleotide sequence ID" value="NC_054723.1"/>
</dbReference>
<dbReference type="KEGG" id="vg:64766058"/>
<accession>A0A4Y6EKF6</accession>
<protein>
    <submittedName>
        <fullName evidence="1">Uncharacterized protein</fullName>
    </submittedName>
</protein>